<dbReference type="InterPro" id="IPR002775">
    <property type="entry name" value="DNA/RNA-bd_Alba-like"/>
</dbReference>
<keyword evidence="2 6" id="KW-0158">Chromosome</keyword>
<sequence>MNKMSVTEGSVLVGNKSVMNYVLAAVIQFNQGAKKVLIKARGRAISRAVDVAEIVRSRFLKGEVDVSSIKIGSETVGEGDKKRTISTIEILLEKKQ</sequence>
<dbReference type="GO" id="GO:0005737">
    <property type="term" value="C:cytoplasm"/>
    <property type="evidence" value="ECO:0007669"/>
    <property type="project" value="UniProtKB-SubCell"/>
</dbReference>
<name>S5ZKQ9_9CREN</name>
<feature type="domain" description="DNA/RNA-binding protein Alba-like" evidence="7">
    <location>
        <begin position="11"/>
        <end position="73"/>
    </location>
</feature>
<dbReference type="NCBIfam" id="NF003088">
    <property type="entry name" value="PRK04015.1"/>
    <property type="match status" value="1"/>
</dbReference>
<dbReference type="GO" id="GO:0003690">
    <property type="term" value="F:double-stranded DNA binding"/>
    <property type="evidence" value="ECO:0007669"/>
    <property type="project" value="UniProtKB-UniRule"/>
</dbReference>
<dbReference type="GO" id="GO:0030261">
    <property type="term" value="P:chromosome condensation"/>
    <property type="evidence" value="ECO:0007669"/>
    <property type="project" value="UniProtKB-KW"/>
</dbReference>
<comment type="subcellular location">
    <subcellularLocation>
        <location evidence="6">Cytoplasm</location>
    </subcellularLocation>
    <subcellularLocation>
        <location evidence="6">Chromosome</location>
    </subcellularLocation>
</comment>
<dbReference type="InterPro" id="IPR013795">
    <property type="entry name" value="DNA/RNA-bd_Alba"/>
</dbReference>
<evidence type="ECO:0000313" key="8">
    <source>
        <dbReference type="EMBL" id="AGT35146.1"/>
    </source>
</evidence>
<dbReference type="eggNOG" id="arCOG01753">
    <property type="taxonomic scope" value="Archaea"/>
</dbReference>
<evidence type="ECO:0000256" key="3">
    <source>
        <dbReference type="ARBA" id="ARBA00022490"/>
    </source>
</evidence>
<evidence type="ECO:0000256" key="5">
    <source>
        <dbReference type="ARBA" id="ARBA00023125"/>
    </source>
</evidence>
<dbReference type="EMBL" id="CP006646">
    <property type="protein sequence ID" value="AGT35146.1"/>
    <property type="molecule type" value="Genomic_DNA"/>
</dbReference>
<accession>S5ZKQ9</accession>
<comment type="function">
    <text evidence="6">Binds double-stranded DNA tightly but without sequence specificity. Involved in DNA compaction.</text>
</comment>
<dbReference type="HOGENOM" id="CLU_110989_1_0_2"/>
<evidence type="ECO:0000256" key="4">
    <source>
        <dbReference type="ARBA" id="ARBA00023067"/>
    </source>
</evidence>
<evidence type="ECO:0000313" key="9">
    <source>
        <dbReference type="Proteomes" id="UP000015543"/>
    </source>
</evidence>
<dbReference type="SUPFAM" id="SSF82704">
    <property type="entry name" value="AlbA-like"/>
    <property type="match status" value="1"/>
</dbReference>
<dbReference type="HAMAP" id="MF_01122">
    <property type="entry name" value="AlbA"/>
    <property type="match status" value="1"/>
</dbReference>
<dbReference type="AlphaFoldDB" id="S5ZKQ9"/>
<dbReference type="GO" id="GO:0005694">
    <property type="term" value="C:chromosome"/>
    <property type="evidence" value="ECO:0007669"/>
    <property type="project" value="UniProtKB-SubCell"/>
</dbReference>
<gene>
    <name evidence="6" type="primary">albA</name>
    <name evidence="8" type="ORF">N186_03935</name>
</gene>
<keyword evidence="5 6" id="KW-0238">DNA-binding</keyword>
<dbReference type="Gene3D" id="3.30.110.20">
    <property type="entry name" value="Alba-like domain"/>
    <property type="match status" value="1"/>
</dbReference>
<comment type="similarity">
    <text evidence="1 6">Belongs to the histone-like Alba family.</text>
</comment>
<dbReference type="PATRIC" id="fig|1365176.7.peg.768"/>
<keyword evidence="4 6" id="KW-0226">DNA condensation</keyword>
<dbReference type="PIRSF" id="PIRSF028732">
    <property type="entry name" value="Alba"/>
    <property type="match status" value="1"/>
</dbReference>
<organism evidence="8 9">
    <name type="scientific">Thermofilum adornatum</name>
    <dbReference type="NCBI Taxonomy" id="1365176"/>
    <lineage>
        <taxon>Archaea</taxon>
        <taxon>Thermoproteota</taxon>
        <taxon>Thermoprotei</taxon>
        <taxon>Thermofilales</taxon>
        <taxon>Thermofilaceae</taxon>
        <taxon>Thermofilum</taxon>
    </lineage>
</organism>
<proteinExistence type="inferred from homology"/>
<keyword evidence="3 6" id="KW-0963">Cytoplasm</keyword>
<evidence type="ECO:0000256" key="2">
    <source>
        <dbReference type="ARBA" id="ARBA00022454"/>
    </source>
</evidence>
<evidence type="ECO:0000256" key="6">
    <source>
        <dbReference type="HAMAP-Rule" id="MF_01122"/>
    </source>
</evidence>
<evidence type="ECO:0000256" key="1">
    <source>
        <dbReference type="ARBA" id="ARBA00008018"/>
    </source>
</evidence>
<evidence type="ECO:0000259" key="7">
    <source>
        <dbReference type="Pfam" id="PF01918"/>
    </source>
</evidence>
<protein>
    <recommendedName>
        <fullName evidence="6">DNA/RNA-binding protein Alba</fullName>
    </recommendedName>
</protein>
<dbReference type="NCBIfam" id="TIGR00285">
    <property type="entry name" value="DNA-binding protein Alba"/>
    <property type="match status" value="1"/>
</dbReference>
<comment type="caution">
    <text evidence="6">Lacks conserved residue(s) required for the propagation of feature annotation.</text>
</comment>
<dbReference type="KEGG" id="thb:N186_03935"/>
<dbReference type="InterPro" id="IPR036882">
    <property type="entry name" value="Alba-like_dom_sf"/>
</dbReference>
<keyword evidence="9" id="KW-1185">Reference proteome</keyword>
<dbReference type="GO" id="GO:0003723">
    <property type="term" value="F:RNA binding"/>
    <property type="evidence" value="ECO:0007669"/>
    <property type="project" value="InterPro"/>
</dbReference>
<dbReference type="Pfam" id="PF01918">
    <property type="entry name" value="Alba"/>
    <property type="match status" value="1"/>
</dbReference>
<dbReference type="Proteomes" id="UP000015543">
    <property type="component" value="Chromosome"/>
</dbReference>
<reference evidence="8 9" key="1">
    <citation type="journal article" date="2013" name="Genome Announc.">
        <title>Complete Genomic Sequence of 'Thermofilum adornatus' Strain 1910bT, a Hyperthermophilic Anaerobic Organotrophic Crenarchaeon.</title>
        <authorList>
            <person name="Dominova I.N."/>
            <person name="Kublanov I.V."/>
            <person name="Podosokorskaya O.A."/>
            <person name="Derbikova K.S."/>
            <person name="Patrushev M.V."/>
            <person name="Toshchakov S.V."/>
        </authorList>
    </citation>
    <scope>NUCLEOTIDE SEQUENCE [LARGE SCALE GENOMIC DNA]</scope>
    <source>
        <strain evidence="9">1910b</strain>
    </source>
</reference>